<feature type="compositionally biased region" description="Polar residues" evidence="1">
    <location>
        <begin position="204"/>
        <end position="236"/>
    </location>
</feature>
<feature type="transmembrane region" description="Helical" evidence="2">
    <location>
        <begin position="890"/>
        <end position="909"/>
    </location>
</feature>
<feature type="region of interest" description="Disordered" evidence="1">
    <location>
        <begin position="83"/>
        <end position="136"/>
    </location>
</feature>
<dbReference type="PANTHER" id="PTHR11161:SF0">
    <property type="entry name" value="O-ACYLTRANSFERASE LIKE PROTEIN"/>
    <property type="match status" value="1"/>
</dbReference>
<feature type="transmembrane region" description="Helical" evidence="2">
    <location>
        <begin position="1287"/>
        <end position="1311"/>
    </location>
</feature>
<dbReference type="InterPro" id="IPR052728">
    <property type="entry name" value="O2_lipid_transport_reg"/>
</dbReference>
<dbReference type="PANTHER" id="PTHR11161">
    <property type="entry name" value="O-ACYLTRANSFERASE"/>
    <property type="match status" value="1"/>
</dbReference>
<keyword evidence="2" id="KW-0812">Transmembrane</keyword>
<feature type="transmembrane region" description="Helical" evidence="2">
    <location>
        <begin position="710"/>
        <end position="725"/>
    </location>
</feature>
<protein>
    <recommendedName>
        <fullName evidence="4">Nose resistant-to-fluoxetine protein N-terminal domain-containing protein</fullName>
    </recommendedName>
</protein>
<evidence type="ECO:0000256" key="1">
    <source>
        <dbReference type="SAM" id="MobiDB-lite"/>
    </source>
</evidence>
<gene>
    <name evidence="5" type="ORF">C0Q70_02656</name>
</gene>
<evidence type="ECO:0000256" key="2">
    <source>
        <dbReference type="SAM" id="Phobius"/>
    </source>
</evidence>
<feature type="compositionally biased region" description="Polar residues" evidence="1">
    <location>
        <begin position="83"/>
        <end position="110"/>
    </location>
</feature>
<organism evidence="5 6">
    <name type="scientific">Pomacea canaliculata</name>
    <name type="common">Golden apple snail</name>
    <dbReference type="NCBI Taxonomy" id="400727"/>
    <lineage>
        <taxon>Eukaryota</taxon>
        <taxon>Metazoa</taxon>
        <taxon>Spiralia</taxon>
        <taxon>Lophotrochozoa</taxon>
        <taxon>Mollusca</taxon>
        <taxon>Gastropoda</taxon>
        <taxon>Caenogastropoda</taxon>
        <taxon>Architaenioglossa</taxon>
        <taxon>Ampullarioidea</taxon>
        <taxon>Ampullariidae</taxon>
        <taxon>Pomacea</taxon>
    </lineage>
</organism>
<feature type="transmembrane region" description="Helical" evidence="2">
    <location>
        <begin position="770"/>
        <end position="791"/>
    </location>
</feature>
<feature type="domain" description="Nose resistant-to-fluoxetine protein N-terminal" evidence="4">
    <location>
        <begin position="292"/>
        <end position="419"/>
    </location>
</feature>
<comment type="caution">
    <text evidence="5">The sequence shown here is derived from an EMBL/GenBank/DDBJ whole genome shotgun (WGS) entry which is preliminary data.</text>
</comment>
<feature type="transmembrane region" description="Helical" evidence="2">
    <location>
        <begin position="732"/>
        <end position="750"/>
    </location>
</feature>
<feature type="transmembrane region" description="Helical" evidence="2">
    <location>
        <begin position="803"/>
        <end position="824"/>
    </location>
</feature>
<keyword evidence="2" id="KW-1133">Transmembrane helix</keyword>
<feature type="region of interest" description="Disordered" evidence="1">
    <location>
        <begin position="962"/>
        <end position="1009"/>
    </location>
</feature>
<dbReference type="GO" id="GO:0016747">
    <property type="term" value="F:acyltransferase activity, transferring groups other than amino-acyl groups"/>
    <property type="evidence" value="ECO:0007669"/>
    <property type="project" value="InterPro"/>
</dbReference>
<feature type="transmembrane region" description="Helical" evidence="2">
    <location>
        <begin position="1499"/>
        <end position="1521"/>
    </location>
</feature>
<dbReference type="SMART" id="SM00703">
    <property type="entry name" value="NRF"/>
    <property type="match status" value="2"/>
</dbReference>
<dbReference type="OrthoDB" id="207378at2759"/>
<evidence type="ECO:0000313" key="5">
    <source>
        <dbReference type="EMBL" id="PVD35693.1"/>
    </source>
</evidence>
<feature type="compositionally biased region" description="Polar residues" evidence="1">
    <location>
        <begin position="186"/>
        <end position="197"/>
    </location>
</feature>
<feature type="transmembrane region" description="Helical" evidence="2">
    <location>
        <begin position="1568"/>
        <end position="1586"/>
    </location>
</feature>
<feature type="transmembrane region" description="Helical" evidence="2">
    <location>
        <begin position="921"/>
        <end position="940"/>
    </location>
</feature>
<evidence type="ECO:0000256" key="3">
    <source>
        <dbReference type="SAM" id="SignalP"/>
    </source>
</evidence>
<feature type="transmembrane region" description="Helical" evidence="2">
    <location>
        <begin position="428"/>
        <end position="451"/>
    </location>
</feature>
<dbReference type="Pfam" id="PF20146">
    <property type="entry name" value="NRF"/>
    <property type="match status" value="2"/>
</dbReference>
<name>A0A2T7PQJ1_POMCA</name>
<dbReference type="EMBL" id="PZQS01000002">
    <property type="protein sequence ID" value="PVD35693.1"/>
    <property type="molecule type" value="Genomic_DNA"/>
</dbReference>
<reference evidence="5 6" key="1">
    <citation type="submission" date="2018-04" db="EMBL/GenBank/DDBJ databases">
        <title>The genome of golden apple snail Pomacea canaliculata provides insight into stress tolerance and invasive adaptation.</title>
        <authorList>
            <person name="Liu C."/>
            <person name="Liu B."/>
            <person name="Ren Y."/>
            <person name="Zhang Y."/>
            <person name="Wang H."/>
            <person name="Li S."/>
            <person name="Jiang F."/>
            <person name="Yin L."/>
            <person name="Zhang G."/>
            <person name="Qian W."/>
            <person name="Fan W."/>
        </authorList>
    </citation>
    <scope>NUCLEOTIDE SEQUENCE [LARGE SCALE GENOMIC DNA]</scope>
    <source>
        <strain evidence="5">SZHN2017</strain>
        <tissue evidence="5">Muscle</tissue>
    </source>
</reference>
<feature type="region of interest" description="Disordered" evidence="1">
    <location>
        <begin position="186"/>
        <end position="236"/>
    </location>
</feature>
<feature type="signal peptide" evidence="3">
    <location>
        <begin position="1"/>
        <end position="20"/>
    </location>
</feature>
<feature type="transmembrane region" description="Helical" evidence="2">
    <location>
        <begin position="1628"/>
        <end position="1648"/>
    </location>
</feature>
<keyword evidence="6" id="KW-1185">Reference proteome</keyword>
<dbReference type="Pfam" id="PF01757">
    <property type="entry name" value="Acyl_transf_3"/>
    <property type="match status" value="2"/>
</dbReference>
<keyword evidence="2" id="KW-0472">Membrane</keyword>
<evidence type="ECO:0000259" key="4">
    <source>
        <dbReference type="SMART" id="SM00703"/>
    </source>
</evidence>
<feature type="domain" description="Nose resistant-to-fluoxetine protein N-terminal" evidence="4">
    <location>
        <begin position="1151"/>
        <end position="1278"/>
    </location>
</feature>
<feature type="transmembrane region" description="Helical" evidence="2">
    <location>
        <begin position="641"/>
        <end position="663"/>
    </location>
</feature>
<sequence length="1729" mass="187548">MKKIRFVVLVLLLALRIRDSQSIGQTGGLPTNNASVMATPSGTSLSIMKTGDISSHSSSMETGTINSSSVTSSLKNVQFGVSSATPSPVKVSTRNTSSVDTPSAIQSTEIVTRKTEPETPVSRTSALGNSVSGTSVSVVSGLGGQPSSFSSFVASSSGSTSHSFTGTVPTATKAEDIPLSSSFRDNSYVTNEATPSSFPKADSKNLSESPSLTLHNSTLLGDSASSTPASGTGETSGVAQELQSFLSLLGIVSGNSSRSMTAEFLPSLMNSGILLQNTLQKLSLVTQDLQLSIHCAADLAAFQTGLQKGEPWTLQMIDAMGKPQAGILLGEKTLVGQYDECRGISQKMNDGVIEGLFCTLQVKMDFSSLGGQLALLSQVLGTVFVDICLPASCRDDVGLLATDVADAFGQKVLGTTCVAPKDPTGDQLFWVTIGIIAFLGLLGACGTAYGVRLKGSDKGATTQSTARTAHSYINMAFNGETHTSGRTTLQEVMVEDKNPSPTVTSSPEPVESGVIRSRGLCSKLLLSFSVLENGKKLLSFERGQGDLSCLHGIRVITITWVILGHCFSAPPGTTANSVGNTAAVMTMIQDWTMTPLVSGTLSVDTFFLLSGCLTSYLFLRQAQKAGGITCRNMILYYVHRFWRLTPLYMMTIMFYAGIMPYLMSGPYDNSQTAAVTNCKKYWWANLLYVNNIVTMKKLCLGWSWYLSDDMQFYVIAPIILVPWVFGKRTIGILICIAMIIVHIVTNSIFITRDHLQYLYGNTQMDYMTEVYFPPWTRVAPFVLGVLLGYMLHSTGCKYKMQRLLVLLGWLSAAGVGLTAVYTQFDNVKDVDKTLHLAWDSNQFAVYEALSRPAWACAVAWVVLACCTDHGGFVNTFLSWRGWAPLSRLTYGAYLFHLITFCVIMGNKIAPFHLSSWTVAELTISVTVLTYMVSFVFSLLVESPTLGLEKALLGGAEKTRNARSWARPVGSPSRIKDRKKTEPGTPVSRTPALGNSASGTPASLVSGLGGQPSSSSSFVASSSGSTSHSFTGTAPNEAKANDIPLSSSFRYNSYVTNEATPSSFAKADSQNFSESPFLTLHNSTILGDSASSTPASGVAQELQSFFTLLGIVLGNSSRSMTAEFLPSLMKSGILLQNTLQKLSLVTQDLQPWPRCAADLAALHTGLQKGEPWALKMIDAMGKPQAGILLGEKTLVGQYDECRGISQKVNDGVIEGLFCTLQVKMDFSGRGGQLAAVTQVLSTVYVDICLPASCRDEADMLAGEIADTLGQRVEKTACVTSKDPTGDKLFWATIGIIAFLTLLGAWGTVYGIYLKRSEKREKINSRLRTPHFNSDINMAFNDETPANEKTPLQEVMVEDNNLSPTVTSSGLKSYVRSRGLCSKLLLSFSLLENGKKLLSFEIGQGDLSCLHGIRVITITWVILGHCYSQPISSTDNSVGNTAALITMPQDWTMMPLASATLSVDTFFLLSGCLTSYLFLRQAQKAGGITCRNMILYYVHRFWRLTPLYMITVIFYAGILPYLMSGPYEKQQLGLSNSCRKYWWANILYINNLLDYTKMCMDWSWYLSDDMQFYAIAPLMLVPWAFGNTQTEYMKEVYFPPWTRVAPFAIGVLLGYMLHSTGCKYKMKRPLVLFGWLSATAIGLTTVYIQFGTIKGMDKTLHLGWNSNQFAVYETISRPAWACAVMWVILACCTEHGGRANNLYHGSDLHGVLRLLSSGGVACSWSREGAAW</sequence>
<dbReference type="InterPro" id="IPR002656">
    <property type="entry name" value="Acyl_transf_3_dom"/>
</dbReference>
<proteinExistence type="predicted"/>
<evidence type="ECO:0000313" key="6">
    <source>
        <dbReference type="Proteomes" id="UP000245119"/>
    </source>
</evidence>
<dbReference type="Proteomes" id="UP000245119">
    <property type="component" value="Linkage Group LG2"/>
</dbReference>
<feature type="chain" id="PRO_5015407437" description="Nose resistant-to-fluoxetine protein N-terminal domain-containing protein" evidence="3">
    <location>
        <begin position="21"/>
        <end position="1729"/>
    </location>
</feature>
<keyword evidence="3" id="KW-0732">Signal</keyword>
<dbReference type="InterPro" id="IPR006621">
    <property type="entry name" value="Nose-resist-to-fluoxetine_N"/>
</dbReference>
<accession>A0A2T7PQJ1</accession>